<name>A0ACB8WTE8_9TELE</name>
<reference evidence="1" key="1">
    <citation type="submission" date="2022-04" db="EMBL/GenBank/DDBJ databases">
        <title>Jade perch genome.</title>
        <authorList>
            <person name="Chao B."/>
        </authorList>
    </citation>
    <scope>NUCLEOTIDE SEQUENCE</scope>
    <source>
        <strain evidence="1">CB-2022</strain>
    </source>
</reference>
<proteinExistence type="predicted"/>
<accession>A0ACB8WTE8</accession>
<evidence type="ECO:0000313" key="1">
    <source>
        <dbReference type="EMBL" id="KAI3370552.1"/>
    </source>
</evidence>
<keyword evidence="2" id="KW-1185">Reference proteome</keyword>
<comment type="caution">
    <text evidence="1">The sequence shown here is derived from an EMBL/GenBank/DDBJ whole genome shotgun (WGS) entry which is preliminary data.</text>
</comment>
<organism evidence="1 2">
    <name type="scientific">Scortum barcoo</name>
    <name type="common">barcoo grunter</name>
    <dbReference type="NCBI Taxonomy" id="214431"/>
    <lineage>
        <taxon>Eukaryota</taxon>
        <taxon>Metazoa</taxon>
        <taxon>Chordata</taxon>
        <taxon>Craniata</taxon>
        <taxon>Vertebrata</taxon>
        <taxon>Euteleostomi</taxon>
        <taxon>Actinopterygii</taxon>
        <taxon>Neopterygii</taxon>
        <taxon>Teleostei</taxon>
        <taxon>Neoteleostei</taxon>
        <taxon>Acanthomorphata</taxon>
        <taxon>Eupercaria</taxon>
        <taxon>Centrarchiformes</taxon>
        <taxon>Terapontoidei</taxon>
        <taxon>Terapontidae</taxon>
        <taxon>Scortum</taxon>
    </lineage>
</organism>
<gene>
    <name evidence="1" type="ORF">L3Q82_025313</name>
</gene>
<protein>
    <submittedName>
        <fullName evidence="1">Uncharacterized protein</fullName>
    </submittedName>
</protein>
<dbReference type="EMBL" id="CM041537">
    <property type="protein sequence ID" value="KAI3370552.1"/>
    <property type="molecule type" value="Genomic_DNA"/>
</dbReference>
<evidence type="ECO:0000313" key="2">
    <source>
        <dbReference type="Proteomes" id="UP000831701"/>
    </source>
</evidence>
<sequence length="143" mass="16602">MFAESLPLSIPPSTYPSLRPSIPPPPPRRWCSIYLHLLFSLLFLAICVFLSTPLCPPPYAVCHCCREERKMLRPTKVRRERRKQKRVEERKTVRAGVCLQHSDASIHHESDSLMEYPGRQRAKGRTRGRGRRKSRREGGPKEE</sequence>
<dbReference type="Proteomes" id="UP000831701">
    <property type="component" value="Chromosome 7"/>
</dbReference>